<dbReference type="Proteomes" id="UP000010862">
    <property type="component" value="Chromosome 1"/>
</dbReference>
<evidence type="ECO:0000256" key="6">
    <source>
        <dbReference type="PIRSR" id="PIRSR026534-1"/>
    </source>
</evidence>
<feature type="binding site" evidence="7">
    <location>
        <position position="124"/>
    </location>
    <ligand>
        <name>substrate</name>
    </ligand>
</feature>
<evidence type="ECO:0000256" key="2">
    <source>
        <dbReference type="ARBA" id="ARBA00009865"/>
    </source>
</evidence>
<evidence type="ECO:0000256" key="4">
    <source>
        <dbReference type="ARBA" id="ARBA00023295"/>
    </source>
</evidence>
<dbReference type="STRING" id="908937.Prede_1105"/>
<dbReference type="PANTHER" id="PTHR43301">
    <property type="entry name" value="ARABINAN ENDO-1,5-ALPHA-L-ARABINOSIDASE"/>
    <property type="match status" value="1"/>
</dbReference>
<reference evidence="11 12" key="1">
    <citation type="submission" date="2011-04" db="EMBL/GenBank/DDBJ databases">
        <authorList>
            <person name="Muzny D."/>
            <person name="Qin X."/>
            <person name="Deng J."/>
            <person name="Jiang H."/>
            <person name="Liu Y."/>
            <person name="Qu J."/>
            <person name="Song X.-Z."/>
            <person name="Zhang L."/>
            <person name="Thornton R."/>
            <person name="Coyle M."/>
            <person name="Francisco L."/>
            <person name="Jackson L."/>
            <person name="Javaid M."/>
            <person name="Korchina V."/>
            <person name="Kovar C."/>
            <person name="Mata R."/>
            <person name="Mathew T."/>
            <person name="Ngo R."/>
            <person name="Nguyen L."/>
            <person name="Nguyen N."/>
            <person name="Okwuonu G."/>
            <person name="Ongeri F."/>
            <person name="Pham C."/>
            <person name="Simmons D."/>
            <person name="Wilczek-Boney K."/>
            <person name="Hale W."/>
            <person name="Jakkamsetti A."/>
            <person name="Pham P."/>
            <person name="Ruth R."/>
            <person name="San Lucas F."/>
            <person name="Warren J."/>
            <person name="Zhang J."/>
            <person name="Zhao Z."/>
            <person name="Zhou C."/>
            <person name="Zhu D."/>
            <person name="Lee S."/>
            <person name="Bess C."/>
            <person name="Blankenburg K."/>
            <person name="Forbes L."/>
            <person name="Fu Q."/>
            <person name="Gubbala S."/>
            <person name="Hirani K."/>
            <person name="Jayaseelan J.C."/>
            <person name="Lara F."/>
            <person name="Munidasa M."/>
            <person name="Palculict T."/>
            <person name="Patil S."/>
            <person name="Pu L.-L."/>
            <person name="Saada N."/>
            <person name="Tang L."/>
            <person name="Weissenberger G."/>
            <person name="Zhu Y."/>
            <person name="Hemphill L."/>
            <person name="Shang Y."/>
            <person name="Youmans B."/>
            <person name="Ayvaz T."/>
            <person name="Ross M."/>
            <person name="Santibanez J."/>
            <person name="Aqrawi P."/>
            <person name="Gross S."/>
            <person name="Joshi V."/>
            <person name="Fowler G."/>
            <person name="Nazareth L."/>
            <person name="Reid J."/>
            <person name="Worley K."/>
            <person name="Petrosino J."/>
            <person name="Highlander S."/>
            <person name="Gibbs R."/>
        </authorList>
    </citation>
    <scope>NUCLEOTIDE SEQUENCE [LARGE SCALE GENOMIC DNA]</scope>
    <source>
        <strain evidence="11 12">DSM 3688</strain>
    </source>
</reference>
<dbReference type="AlphaFoldDB" id="F9D2E4"/>
<keyword evidence="13" id="KW-1185">Reference proteome</keyword>
<feature type="site" description="Important for catalytic activity, responsible for pKa modulation of the active site Glu and correct orientation of both the proton donor and substrate" evidence="8">
    <location>
        <position position="163"/>
    </location>
</feature>
<evidence type="ECO:0000256" key="3">
    <source>
        <dbReference type="ARBA" id="ARBA00022801"/>
    </source>
</evidence>
<evidence type="ECO:0000313" key="10">
    <source>
        <dbReference type="EMBL" id="AGB28434.1"/>
    </source>
</evidence>
<dbReference type="EMBL" id="AFPW01000013">
    <property type="protein sequence ID" value="EGQ15607.1"/>
    <property type="molecule type" value="Genomic_DNA"/>
</dbReference>
<dbReference type="PANTHER" id="PTHR43301:SF3">
    <property type="entry name" value="ARABINAN ENDO-1,5-ALPHA-L-ARABINOSIDASE A-RELATED"/>
    <property type="match status" value="1"/>
</dbReference>
<gene>
    <name evidence="10" type="ordered locus">Prede_1105</name>
    <name evidence="11" type="ORF">HMPREF9136_0972</name>
</gene>
<dbReference type="Pfam" id="PF04616">
    <property type="entry name" value="Glyco_hydro_43"/>
    <property type="match status" value="1"/>
</dbReference>
<dbReference type="PATRIC" id="fig|908937.9.peg.1152"/>
<accession>F9D2E4</accession>
<reference evidence="10" key="3">
    <citation type="submission" date="2012-02" db="EMBL/GenBank/DDBJ databases">
        <title>Complete sequence of chromosome 1 of Prevotella dentalis DSM 3688.</title>
        <authorList>
            <consortium name="US DOE Joint Genome Institute (JGI-PGF)"/>
            <person name="Lucas S."/>
            <person name="Copeland A."/>
            <person name="Lapidus A."/>
            <person name="Glavina del Rio T."/>
            <person name="Dalin E."/>
            <person name="Tice H."/>
            <person name="Bruce D."/>
            <person name="Goodwin L."/>
            <person name="Pitluck S."/>
            <person name="Peters L."/>
            <person name="Mikhailova N."/>
            <person name="Chertkov O."/>
            <person name="Kyrpides N."/>
            <person name="Mavromatis K."/>
            <person name="Ivanova N."/>
            <person name="Brettin T."/>
            <person name="Detter J.C."/>
            <person name="Han C."/>
            <person name="Larimer F."/>
            <person name="Land M."/>
            <person name="Hauser L."/>
            <person name="Markowitz V."/>
            <person name="Cheng J.-F."/>
            <person name="Hugenholtz P."/>
            <person name="Woyke T."/>
            <person name="Wu D."/>
            <person name="Gronow S."/>
            <person name="Wellnitz S."/>
            <person name="Brambilla E."/>
            <person name="Klenk H.-P."/>
            <person name="Eisen J.A."/>
        </authorList>
    </citation>
    <scope>NUCLEOTIDE SEQUENCE [LARGE SCALE GENOMIC DNA]</scope>
    <source>
        <strain evidence="10">DSM 3688</strain>
    </source>
</reference>
<dbReference type="KEGG" id="pdt:Prede_1105"/>
<reference evidence="13" key="2">
    <citation type="submission" date="2012-02" db="EMBL/GenBank/DDBJ databases">
        <title>Complete sequence of chromosome 1 of Prevotella dentalis DSM 3688.</title>
        <authorList>
            <person name="Lucas S."/>
            <person name="Copeland A."/>
            <person name="Lapidus A."/>
            <person name="Glavina del Rio T."/>
            <person name="Dalin E."/>
            <person name="Tice H."/>
            <person name="Bruce D."/>
            <person name="Goodwin L."/>
            <person name="Pitluck S."/>
            <person name="Peters L."/>
            <person name="Mikhailova N."/>
            <person name="Chertkov O."/>
            <person name="Kyrpides N."/>
            <person name="Mavromatis K."/>
            <person name="Ivanova N."/>
            <person name="Brettin T."/>
            <person name="Detter J.C."/>
            <person name="Han C."/>
            <person name="Larimer F."/>
            <person name="Land M."/>
            <person name="Hauser L."/>
            <person name="Markowitz V."/>
            <person name="Cheng J.-F."/>
            <person name="Hugenholtz P."/>
            <person name="Woyke T."/>
            <person name="Wu D."/>
            <person name="Gronow S."/>
            <person name="Wellnitz S."/>
            <person name="Brambilla E."/>
            <person name="Klenk H.-P."/>
            <person name="Eisen J.A."/>
        </authorList>
    </citation>
    <scope>NUCLEOTIDE SEQUENCE [LARGE SCALE GENOMIC DNA]</scope>
    <source>
        <strain evidence="13">ATCC 49559 / DSM 3688 / JCM 13448 / NCTC 12043 / ES 2772</strain>
    </source>
</reference>
<keyword evidence="9" id="KW-0732">Signal</keyword>
<comment type="pathway">
    <text evidence="1 5">Glycan metabolism; L-arabinan degradation.</text>
</comment>
<feature type="active site" description="Proton donor" evidence="6">
    <location>
        <position position="237"/>
    </location>
</feature>
<keyword evidence="4 5" id="KW-0326">Glycosidase</keyword>
<dbReference type="EMBL" id="CP003368">
    <property type="protein sequence ID" value="AGB28434.1"/>
    <property type="molecule type" value="Genomic_DNA"/>
</dbReference>
<dbReference type="SUPFAM" id="SSF75005">
    <property type="entry name" value="Arabinanase/levansucrase/invertase"/>
    <property type="match status" value="1"/>
</dbReference>
<dbReference type="eggNOG" id="COG3507">
    <property type="taxonomic scope" value="Bacteria"/>
</dbReference>
<dbReference type="RefSeq" id="WP_005844883.1">
    <property type="nucleotide sequence ID" value="NC_019960.1"/>
</dbReference>
<feature type="site" description="Important for substrate recognition" evidence="8">
    <location>
        <position position="308"/>
    </location>
</feature>
<evidence type="ECO:0000256" key="5">
    <source>
        <dbReference type="PIRNR" id="PIRNR026534"/>
    </source>
</evidence>
<feature type="chain" id="PRO_5010496693" evidence="9">
    <location>
        <begin position="22"/>
        <end position="365"/>
    </location>
</feature>
<feature type="binding site" evidence="7">
    <location>
        <begin position="180"/>
        <end position="182"/>
    </location>
    <ligand>
        <name>substrate</name>
    </ligand>
</feature>
<evidence type="ECO:0000256" key="1">
    <source>
        <dbReference type="ARBA" id="ARBA00004834"/>
    </source>
</evidence>
<evidence type="ECO:0000256" key="9">
    <source>
        <dbReference type="SAM" id="SignalP"/>
    </source>
</evidence>
<dbReference type="GO" id="GO:0046558">
    <property type="term" value="F:arabinan endo-1,5-alpha-L-arabinosidase activity"/>
    <property type="evidence" value="ECO:0007669"/>
    <property type="project" value="UniProtKB-EC"/>
</dbReference>
<feature type="binding site" evidence="7">
    <location>
        <position position="46"/>
    </location>
    <ligand>
        <name>substrate</name>
    </ligand>
</feature>
<name>F9D2E4_PREDD</name>
<evidence type="ECO:0000256" key="8">
    <source>
        <dbReference type="PIRSR" id="PIRSR026534-3"/>
    </source>
</evidence>
<dbReference type="InterPro" id="IPR050727">
    <property type="entry name" value="GH43_arabinanases"/>
</dbReference>
<dbReference type="InterPro" id="IPR016840">
    <property type="entry name" value="Glyco_hydro_43_endo_a_Ara-ase"/>
</dbReference>
<dbReference type="Proteomes" id="UP000007820">
    <property type="component" value="Unassembled WGS sequence"/>
</dbReference>
<evidence type="ECO:0000313" key="11">
    <source>
        <dbReference type="EMBL" id="EGQ15607.1"/>
    </source>
</evidence>
<comment type="similarity">
    <text evidence="2 5">Belongs to the glycosyl hydrolase 43 family.</text>
</comment>
<dbReference type="GO" id="GO:0031222">
    <property type="term" value="P:arabinan catabolic process"/>
    <property type="evidence" value="ECO:0007669"/>
    <property type="project" value="UniProtKB-UniPathway"/>
</dbReference>
<dbReference type="EC" id="3.2.1.99" evidence="11"/>
<protein>
    <submittedName>
        <fullName evidence="11">Arabinan endo-1,5-alpha-L-arabinosidase</fullName>
        <ecNumber evidence="11">3.2.1.99</ecNumber>
    </submittedName>
    <submittedName>
        <fullName evidence="10">Beta-xylosidase</fullName>
    </submittedName>
</protein>
<evidence type="ECO:0000313" key="12">
    <source>
        <dbReference type="Proteomes" id="UP000007820"/>
    </source>
</evidence>
<organism evidence="11 12">
    <name type="scientific">Prevotella dentalis (strain ATCC 49559 / DSM 3688 / JCM 13448 / NCTC 12043 / ES 2772)</name>
    <name type="common">Mitsuokella dentalis</name>
    <dbReference type="NCBI Taxonomy" id="908937"/>
    <lineage>
        <taxon>Bacteria</taxon>
        <taxon>Pseudomonadati</taxon>
        <taxon>Bacteroidota</taxon>
        <taxon>Bacteroidia</taxon>
        <taxon>Bacteroidales</taxon>
        <taxon>Prevotellaceae</taxon>
        <taxon>Prevotella</taxon>
    </lineage>
</organism>
<sequence length="365" mass="39976">MKRPLLALTLCTALSAVAAQAQPADPAPAAPLRPVTFTTDTPFVHDPVLAFEDGRCYLFCTGTNIGALTSADRRTWHVQRDGVLRDIPQWTRDSVPGFDRHVWAPDVIRWHGRWWMAYSCSTFGRNTSAIGLLSATSLAAADWHDGGCLVASREGRDNWNAIDPNFIVDDDDRLWMAWGSFWDGIQLAPLTEATAPDGRLTLRLAAPPQTIARRYAPGAPYQQENPTSRHAGTNAIEAPFIFRHGCYYYLFVSWDYCCRGSQSTYRVAVGRSRHVAGPYVDRQGRPMTEGGGTEVFGGDGRVFEAAGHCAAYALPAAGGVKGADLFVCHGYSIPLQGQSVLVQRAIKWKKGWPVLSVEPASPQAR</sequence>
<dbReference type="OrthoDB" id="9801455at2"/>
<feature type="signal peptide" evidence="9">
    <location>
        <begin position="1"/>
        <end position="21"/>
    </location>
</feature>
<feature type="active site" description="Proton acceptor" evidence="6">
    <location>
        <position position="46"/>
    </location>
</feature>
<feature type="binding site" evidence="7">
    <location>
        <begin position="160"/>
        <end position="163"/>
    </location>
    <ligand>
        <name>substrate</name>
    </ligand>
</feature>
<dbReference type="Gene3D" id="2.115.10.20">
    <property type="entry name" value="Glycosyl hydrolase domain, family 43"/>
    <property type="match status" value="1"/>
</dbReference>
<evidence type="ECO:0000313" key="13">
    <source>
        <dbReference type="Proteomes" id="UP000010862"/>
    </source>
</evidence>
<dbReference type="HOGENOM" id="CLU_009397_5_1_10"/>
<evidence type="ECO:0000256" key="7">
    <source>
        <dbReference type="PIRSR" id="PIRSR026534-2"/>
    </source>
</evidence>
<proteinExistence type="inferred from homology"/>
<dbReference type="UniPathway" id="UPA00667"/>
<keyword evidence="3 5" id="KW-0378">Hydrolase</keyword>
<dbReference type="InterPro" id="IPR006710">
    <property type="entry name" value="Glyco_hydro_43"/>
</dbReference>
<dbReference type="PIRSF" id="PIRSF026534">
    <property type="entry name" value="Endo_alpha-L-arabinosidase"/>
    <property type="match status" value="1"/>
</dbReference>
<dbReference type="InterPro" id="IPR023296">
    <property type="entry name" value="Glyco_hydro_beta-prop_sf"/>
</dbReference>